<feature type="region of interest" description="Disordered" evidence="1">
    <location>
        <begin position="17"/>
        <end position="41"/>
    </location>
</feature>
<name>A0A5A7MTC8_9PROT</name>
<evidence type="ECO:0000313" key="2">
    <source>
        <dbReference type="EMBL" id="GEQ99197.1"/>
    </source>
</evidence>
<dbReference type="SUPFAM" id="SSF52833">
    <property type="entry name" value="Thioredoxin-like"/>
    <property type="match status" value="1"/>
</dbReference>
<dbReference type="RefSeq" id="WP_150001332.1">
    <property type="nucleotide sequence ID" value="NZ_BKCL01000014.1"/>
</dbReference>
<dbReference type="Pfam" id="PF13728">
    <property type="entry name" value="TraF"/>
    <property type="match status" value="1"/>
</dbReference>
<dbReference type="EMBL" id="BKCL01000014">
    <property type="protein sequence ID" value="GEQ99197.1"/>
    <property type="molecule type" value="Genomic_DNA"/>
</dbReference>
<dbReference type="AlphaFoldDB" id="A0A5A7MTC8"/>
<protein>
    <submittedName>
        <fullName evidence="2">Conjugal transfer protein TraF</fullName>
    </submittedName>
</protein>
<proteinExistence type="predicted"/>
<accession>A0A5A7MTC8</accession>
<comment type="caution">
    <text evidence="2">The sequence shown here is derived from an EMBL/GenBank/DDBJ whole genome shotgun (WGS) entry which is preliminary data.</text>
</comment>
<reference evidence="2 3" key="1">
    <citation type="submission" date="2019-09" db="EMBL/GenBank/DDBJ databases">
        <title>NBRP : Genome information of microbial organism related human and environment.</title>
        <authorList>
            <person name="Hattori M."/>
            <person name="Oshima K."/>
            <person name="Inaba H."/>
            <person name="Suda W."/>
            <person name="Sakamoto M."/>
            <person name="Iino T."/>
            <person name="Kitahara M."/>
            <person name="Oshida Y."/>
            <person name="Iida T."/>
            <person name="Kudo T."/>
            <person name="Itoh T."/>
            <person name="Ohkuma M."/>
        </authorList>
    </citation>
    <scope>NUCLEOTIDE SEQUENCE [LARGE SCALE GENOMIC DNA]</scope>
    <source>
        <strain evidence="2 3">Hi-2</strain>
    </source>
</reference>
<organism evidence="2 3">
    <name type="scientific">Iodidimonas gelatinilytica</name>
    <dbReference type="NCBI Taxonomy" id="1236966"/>
    <lineage>
        <taxon>Bacteria</taxon>
        <taxon>Pseudomonadati</taxon>
        <taxon>Pseudomonadota</taxon>
        <taxon>Alphaproteobacteria</taxon>
        <taxon>Iodidimonadales</taxon>
        <taxon>Iodidimonadaceae</taxon>
        <taxon>Iodidimonas</taxon>
    </lineage>
</organism>
<evidence type="ECO:0000313" key="3">
    <source>
        <dbReference type="Proteomes" id="UP000322084"/>
    </source>
</evidence>
<evidence type="ECO:0000256" key="1">
    <source>
        <dbReference type="SAM" id="MobiDB-lite"/>
    </source>
</evidence>
<gene>
    <name evidence="2" type="primary">traF_1</name>
    <name evidence="2" type="ORF">JCM17844_28340</name>
</gene>
<dbReference type="InterPro" id="IPR036249">
    <property type="entry name" value="Thioredoxin-like_sf"/>
</dbReference>
<sequence>MSEDCQTLGWHFYCDPAKTEPAAQPETPPSPNTAPESAPDPRERIKAIRDKLDLLKATAILDPTEDNVAAYIRFQREQLDRASVFSDQWRRTVWQNPDLDYDLVRPTGALAKRAWSDARKQDAAQVLAALPERYGVFYFFKGDCPPCRAMETALKPFTETHGLHTMAVSLDGSRSSAFPDAVTDTGQAARLGVTGEHLPALALFDTAQGAVIPVGFGALAADELERRIYVLTQVEVGHDY</sequence>
<dbReference type="InterPro" id="IPR039555">
    <property type="entry name" value="TraF/TrbB"/>
</dbReference>
<dbReference type="Proteomes" id="UP000322084">
    <property type="component" value="Unassembled WGS sequence"/>
</dbReference>